<dbReference type="SUPFAM" id="SSF48008">
    <property type="entry name" value="GntR ligand-binding domain-like"/>
    <property type="match status" value="1"/>
</dbReference>
<evidence type="ECO:0000313" key="6">
    <source>
        <dbReference type="EMBL" id="OBX38123.1"/>
    </source>
</evidence>
<evidence type="ECO:0000259" key="5">
    <source>
        <dbReference type="PROSITE" id="PS50949"/>
    </source>
</evidence>
<dbReference type="SUPFAM" id="SSF46785">
    <property type="entry name" value="Winged helix' DNA-binding domain"/>
    <property type="match status" value="1"/>
</dbReference>
<dbReference type="Proteomes" id="UP000092504">
    <property type="component" value="Unassembled WGS sequence"/>
</dbReference>
<keyword evidence="3" id="KW-0804">Transcription</keyword>
<dbReference type="InterPro" id="IPR036390">
    <property type="entry name" value="WH_DNA-bd_sf"/>
</dbReference>
<dbReference type="Pfam" id="PF00392">
    <property type="entry name" value="GntR"/>
    <property type="match status" value="1"/>
</dbReference>
<evidence type="ECO:0000256" key="4">
    <source>
        <dbReference type="SAM" id="MobiDB-lite"/>
    </source>
</evidence>
<feature type="region of interest" description="Disordered" evidence="4">
    <location>
        <begin position="1"/>
        <end position="44"/>
    </location>
</feature>
<accession>A0A1B8P7E1</accession>
<protein>
    <submittedName>
        <fullName evidence="6">Putative L-lactate dehydrogenase operon regulatory protein</fullName>
    </submittedName>
</protein>
<reference evidence="6 7" key="1">
    <citation type="submission" date="2016-06" db="EMBL/GenBank/DDBJ databases">
        <title>Genome sequence of halotolerant plant growth promoting strain of Halomonas elongata HEK1 isolated from salterns of Rann of Kutch, Gujarat, India.</title>
        <authorList>
            <person name="Gaba S."/>
            <person name="Singh R.N."/>
            <person name="Abrol S."/>
            <person name="Kaushik R."/>
            <person name="Saxena A.K."/>
        </authorList>
    </citation>
    <scope>NUCLEOTIDE SEQUENCE [LARGE SCALE GENOMIC DNA]</scope>
    <source>
        <strain evidence="6 7">HEK1</strain>
    </source>
</reference>
<dbReference type="Gene3D" id="1.20.120.530">
    <property type="entry name" value="GntR ligand-binding domain-like"/>
    <property type="match status" value="1"/>
</dbReference>
<dbReference type="PANTHER" id="PTHR43537:SF5">
    <property type="entry name" value="UXU OPERON TRANSCRIPTIONAL REGULATOR"/>
    <property type="match status" value="1"/>
</dbReference>
<keyword evidence="2" id="KW-0238">DNA-binding</keyword>
<dbReference type="Pfam" id="PF07729">
    <property type="entry name" value="FCD"/>
    <property type="match status" value="1"/>
</dbReference>
<dbReference type="InterPro" id="IPR008920">
    <property type="entry name" value="TF_FadR/GntR_C"/>
</dbReference>
<organism evidence="6 7">
    <name type="scientific">Halomonas elongata</name>
    <dbReference type="NCBI Taxonomy" id="2746"/>
    <lineage>
        <taxon>Bacteria</taxon>
        <taxon>Pseudomonadati</taxon>
        <taxon>Pseudomonadota</taxon>
        <taxon>Gammaproteobacteria</taxon>
        <taxon>Oceanospirillales</taxon>
        <taxon>Halomonadaceae</taxon>
        <taxon>Halomonas</taxon>
    </lineage>
</organism>
<gene>
    <name evidence="6" type="primary">lldR</name>
    <name evidence="6" type="ORF">A8U91_02509</name>
</gene>
<name>A0A1B8P7E1_HALEL</name>
<dbReference type="CDD" id="cd07377">
    <property type="entry name" value="WHTH_GntR"/>
    <property type="match status" value="1"/>
</dbReference>
<evidence type="ECO:0000256" key="2">
    <source>
        <dbReference type="ARBA" id="ARBA00023125"/>
    </source>
</evidence>
<dbReference type="GO" id="GO:0003700">
    <property type="term" value="F:DNA-binding transcription factor activity"/>
    <property type="evidence" value="ECO:0007669"/>
    <property type="project" value="InterPro"/>
</dbReference>
<proteinExistence type="predicted"/>
<dbReference type="InterPro" id="IPR036388">
    <property type="entry name" value="WH-like_DNA-bd_sf"/>
</dbReference>
<dbReference type="InterPro" id="IPR000524">
    <property type="entry name" value="Tscrpt_reg_HTH_GntR"/>
</dbReference>
<evidence type="ECO:0000256" key="1">
    <source>
        <dbReference type="ARBA" id="ARBA00023015"/>
    </source>
</evidence>
<dbReference type="InterPro" id="IPR011711">
    <property type="entry name" value="GntR_C"/>
</dbReference>
<sequence>MAGIDHDTLEASGQPASFRCTESTIGLRKPREAPAPDSHNVRPKPRLALLPFGFPIFIRRHDSMAGSSTKRRPYQVAETIKRWIVEKQLKPGDRLPGEAELMERLGVSKGTVRESTRVLEAQGLVETRTGPGGGAFVHAMSEARAISLLSHYLFFQDISIRDIYQIRLALEPELAASLAGRVSPEDMSRLRASLESYADTARDEEEERQQHLDSLNFHLMLAELSGGNPLLCFIIRFTTQVLSDLTIYRRLYEPATHDLGRTGCRFHAELLDAIEAGDAEQARRIMHEHMLSAQAVMNTQEAQVRRDFLSEA</sequence>
<keyword evidence="1" id="KW-0805">Transcription regulation</keyword>
<evidence type="ECO:0000256" key="3">
    <source>
        <dbReference type="ARBA" id="ARBA00023163"/>
    </source>
</evidence>
<evidence type="ECO:0000313" key="7">
    <source>
        <dbReference type="Proteomes" id="UP000092504"/>
    </source>
</evidence>
<dbReference type="PRINTS" id="PR00035">
    <property type="entry name" value="HTHGNTR"/>
</dbReference>
<dbReference type="PANTHER" id="PTHR43537">
    <property type="entry name" value="TRANSCRIPTIONAL REGULATOR, GNTR FAMILY"/>
    <property type="match status" value="1"/>
</dbReference>
<dbReference type="SMART" id="SM00345">
    <property type="entry name" value="HTH_GNTR"/>
    <property type="match status" value="1"/>
</dbReference>
<comment type="caution">
    <text evidence="6">The sequence shown here is derived from an EMBL/GenBank/DDBJ whole genome shotgun (WGS) entry which is preliminary data.</text>
</comment>
<dbReference type="Gene3D" id="1.10.10.10">
    <property type="entry name" value="Winged helix-like DNA-binding domain superfamily/Winged helix DNA-binding domain"/>
    <property type="match status" value="1"/>
</dbReference>
<dbReference type="PROSITE" id="PS50949">
    <property type="entry name" value="HTH_GNTR"/>
    <property type="match status" value="1"/>
</dbReference>
<feature type="domain" description="HTH gntR-type" evidence="5">
    <location>
        <begin position="70"/>
        <end position="140"/>
    </location>
</feature>
<dbReference type="AlphaFoldDB" id="A0A1B8P7E1"/>
<dbReference type="PATRIC" id="fig|2746.7.peg.2575"/>
<dbReference type="GO" id="GO:0003677">
    <property type="term" value="F:DNA binding"/>
    <property type="evidence" value="ECO:0007669"/>
    <property type="project" value="UniProtKB-KW"/>
</dbReference>
<dbReference type="SMART" id="SM00895">
    <property type="entry name" value="FCD"/>
    <property type="match status" value="1"/>
</dbReference>
<dbReference type="EMBL" id="MAJD01000001">
    <property type="protein sequence ID" value="OBX38123.1"/>
    <property type="molecule type" value="Genomic_DNA"/>
</dbReference>